<organism evidence="1 2">
    <name type="scientific">Gracilibacillus salitolerans</name>
    <dbReference type="NCBI Taxonomy" id="2663022"/>
    <lineage>
        <taxon>Bacteria</taxon>
        <taxon>Bacillati</taxon>
        <taxon>Bacillota</taxon>
        <taxon>Bacilli</taxon>
        <taxon>Bacillales</taxon>
        <taxon>Bacillaceae</taxon>
        <taxon>Gracilibacillus</taxon>
    </lineage>
</organism>
<proteinExistence type="predicted"/>
<dbReference type="Proteomes" id="UP000339690">
    <property type="component" value="Chromosome"/>
</dbReference>
<dbReference type="RefSeq" id="WP_153791758.1">
    <property type="nucleotide sequence ID" value="NZ_CP045915.1"/>
</dbReference>
<evidence type="ECO:0000313" key="2">
    <source>
        <dbReference type="Proteomes" id="UP000339690"/>
    </source>
</evidence>
<reference evidence="1 2" key="1">
    <citation type="submission" date="2019-11" db="EMBL/GenBank/DDBJ databases">
        <title>Gracilibacillus salitolerans sp. nov., a moderate halophile isolated from a saline soil in northwest China.</title>
        <authorList>
            <person name="Gan L."/>
        </authorList>
    </citation>
    <scope>NUCLEOTIDE SEQUENCE [LARGE SCALE GENOMIC DNA]</scope>
    <source>
        <strain evidence="1 2">SCU50</strain>
    </source>
</reference>
<dbReference type="InterPro" id="IPR022551">
    <property type="entry name" value="BrxC"/>
</dbReference>
<gene>
    <name evidence="1" type="primary">ytxJ</name>
    <name evidence="1" type="ORF">GI584_15415</name>
</gene>
<dbReference type="EMBL" id="CP045915">
    <property type="protein sequence ID" value="QGH35355.1"/>
    <property type="molecule type" value="Genomic_DNA"/>
</dbReference>
<dbReference type="KEGG" id="grc:GI584_15415"/>
<sequence>MEIKNIESIEDFQQIMEENNEFVLLKNSLTCPISTAANHEYESFSENSNIPLFRLNVQHARELSNYIEDMYQIKHESPQVIRVVDGKPAWDTSHSNITESNLENNCL</sequence>
<accession>A0A5Q2TL33</accession>
<evidence type="ECO:0000313" key="1">
    <source>
        <dbReference type="EMBL" id="QGH35355.1"/>
    </source>
</evidence>
<protein>
    <submittedName>
        <fullName evidence="1">Bacillithiol system redox-active protein YtxJ</fullName>
    </submittedName>
</protein>
<dbReference type="NCBIfam" id="TIGR04019">
    <property type="entry name" value="B_thiol_YtxJ"/>
    <property type="match status" value="1"/>
</dbReference>
<dbReference type="AlphaFoldDB" id="A0A5Q2TL33"/>
<name>A0A5Q2TL33_9BACI</name>
<keyword evidence="2" id="KW-1185">Reference proteome</keyword>
<dbReference type="Gene3D" id="3.40.30.10">
    <property type="entry name" value="Glutaredoxin"/>
    <property type="match status" value="1"/>
</dbReference>
<dbReference type="Pfam" id="PF11009">
    <property type="entry name" value="BrxC"/>
    <property type="match status" value="1"/>
</dbReference>